<reference evidence="17" key="1">
    <citation type="journal article" date="2019" name="Int. J. Syst. Evol. Microbiol.">
        <title>The Global Catalogue of Microorganisms (GCM) 10K type strain sequencing project: providing services to taxonomists for standard genome sequencing and annotation.</title>
        <authorList>
            <consortium name="The Broad Institute Genomics Platform"/>
            <consortium name="The Broad Institute Genome Sequencing Center for Infectious Disease"/>
            <person name="Wu L."/>
            <person name="Ma J."/>
        </authorList>
    </citation>
    <scope>NUCLEOTIDE SEQUENCE [LARGE SCALE GENOMIC DNA]</scope>
    <source>
        <strain evidence="17">KCTC 62164</strain>
    </source>
</reference>
<name>A0ABV7D868_9PROT</name>
<dbReference type="PANTHER" id="PTHR30627:SF2">
    <property type="entry name" value="PEPTIDOGLYCAN D,D-TRANSPEPTIDASE MRDA"/>
    <property type="match status" value="1"/>
</dbReference>
<evidence type="ECO:0000256" key="3">
    <source>
        <dbReference type="ARBA" id="ARBA00022475"/>
    </source>
</evidence>
<gene>
    <name evidence="16" type="primary">mrdA</name>
    <name evidence="16" type="ORF">ACFOKA_14815</name>
</gene>
<dbReference type="Pfam" id="PF03717">
    <property type="entry name" value="PBP_dimer"/>
    <property type="match status" value="1"/>
</dbReference>
<keyword evidence="7" id="KW-0812">Transmembrane</keyword>
<dbReference type="Gene3D" id="3.40.710.10">
    <property type="entry name" value="DD-peptidase/beta-lactamase superfamily"/>
    <property type="match status" value="1"/>
</dbReference>
<evidence type="ECO:0000256" key="13">
    <source>
        <dbReference type="ARBA" id="ARBA00023316"/>
    </source>
</evidence>
<evidence type="ECO:0000313" key="16">
    <source>
        <dbReference type="EMBL" id="MFC3053182.1"/>
    </source>
</evidence>
<evidence type="ECO:0000256" key="8">
    <source>
        <dbReference type="ARBA" id="ARBA00022801"/>
    </source>
</evidence>
<protein>
    <submittedName>
        <fullName evidence="16">Penicillin-binding protein 2</fullName>
        <ecNumber evidence="16">3.4.16.4</ecNumber>
    </submittedName>
</protein>
<keyword evidence="5 16" id="KW-0121">Carboxypeptidase</keyword>
<keyword evidence="17" id="KW-1185">Reference proteome</keyword>
<dbReference type="SUPFAM" id="SSF56519">
    <property type="entry name" value="Penicillin binding protein dimerisation domain"/>
    <property type="match status" value="1"/>
</dbReference>
<dbReference type="InterPro" id="IPR017790">
    <property type="entry name" value="Penicillin-binding_protein_2"/>
</dbReference>
<evidence type="ECO:0000256" key="2">
    <source>
        <dbReference type="ARBA" id="ARBA00004236"/>
    </source>
</evidence>
<dbReference type="Gene3D" id="3.90.1310.10">
    <property type="entry name" value="Penicillin-binding protein 2a (Domain 2)"/>
    <property type="match status" value="1"/>
</dbReference>
<organism evidence="16 17">
    <name type="scientific">Kordiimonas pumila</name>
    <dbReference type="NCBI Taxonomy" id="2161677"/>
    <lineage>
        <taxon>Bacteria</taxon>
        <taxon>Pseudomonadati</taxon>
        <taxon>Pseudomonadota</taxon>
        <taxon>Alphaproteobacteria</taxon>
        <taxon>Kordiimonadales</taxon>
        <taxon>Kordiimonadaceae</taxon>
        <taxon>Kordiimonas</taxon>
    </lineage>
</organism>
<keyword evidence="10" id="KW-0573">Peptidoglycan synthesis</keyword>
<evidence type="ECO:0000259" key="14">
    <source>
        <dbReference type="Pfam" id="PF00905"/>
    </source>
</evidence>
<evidence type="ECO:0000256" key="1">
    <source>
        <dbReference type="ARBA" id="ARBA00004167"/>
    </source>
</evidence>
<dbReference type="GO" id="GO:0009002">
    <property type="term" value="F:serine-type D-Ala-D-Ala carboxypeptidase activity"/>
    <property type="evidence" value="ECO:0007669"/>
    <property type="project" value="UniProtKB-EC"/>
</dbReference>
<dbReference type="SUPFAM" id="SSF56601">
    <property type="entry name" value="beta-lactamase/transpeptidase-like"/>
    <property type="match status" value="1"/>
</dbReference>
<evidence type="ECO:0000256" key="10">
    <source>
        <dbReference type="ARBA" id="ARBA00022984"/>
    </source>
</evidence>
<dbReference type="EMBL" id="JBHRSL010000010">
    <property type="protein sequence ID" value="MFC3053182.1"/>
    <property type="molecule type" value="Genomic_DNA"/>
</dbReference>
<evidence type="ECO:0000256" key="7">
    <source>
        <dbReference type="ARBA" id="ARBA00022692"/>
    </source>
</evidence>
<evidence type="ECO:0000259" key="15">
    <source>
        <dbReference type="Pfam" id="PF03717"/>
    </source>
</evidence>
<dbReference type="InterPro" id="IPR005311">
    <property type="entry name" value="PBP_dimer"/>
</dbReference>
<keyword evidence="12" id="KW-0472">Membrane</keyword>
<accession>A0ABV7D868</accession>
<comment type="subcellular location">
    <subcellularLocation>
        <location evidence="2">Cell membrane</location>
    </subcellularLocation>
    <subcellularLocation>
        <location evidence="1">Membrane</location>
        <topology evidence="1">Single-pass membrane protein</topology>
    </subcellularLocation>
</comment>
<sequence length="619" mass="68680">MAREGLRYQTFSRRAFLLAGAKGLAFTALAGRLYYLSIVNGEQYKLRAEKNRISIRLTPPERGEILDRNGIKIATNRPDFSVFLIPEQAHDVVATLQKLGRIVKLDERRLTRVRRQISRQRKFFPVTVAQGLDWQTFSKVNVAMPELPGVETTAGLSRFYPKGYEVAHIVGYLASPDEEEVRLHPMYRLPGFKVGRQGIEKRFENYLRGTAGTRRVEVNAVGREIRDLPPKEEAVKGNDLHLALDINLQSYALEQLNENAAGVVAMDVNSGDVLALASAPSYDPNEFNRGISQENWQGLLNDPRKPLLNKCLSGQYPPGSTIKMVIALAALEHGIITQDTKFYCNGNHKLGDHTFHCWKRGGHGTLDLLGAISNSCDVYFYEIAERLDVDMIADMSRRFGLGESFELGVDGEKPGLVPDRRWKSVFLQQNWQLGDTLNVAIGQGAMLVTPLQLAVMVSRIASGMSVRPLLIRENDVLKRSDQLEFSADGVFNQLDVNPLHLRIVRKGMEMVMAAGGTAHDYRRPKSAIKQAGKTGTAQVRRITKEERVTGVLDNNELPWGARDHALFVGFAPVEAPRVAVAVLVQHGGGGSKVAAPIARAVMDKALELMDAKELDEGQL</sequence>
<keyword evidence="6" id="KW-0645">Protease</keyword>
<dbReference type="Proteomes" id="UP001595444">
    <property type="component" value="Unassembled WGS sequence"/>
</dbReference>
<dbReference type="InterPro" id="IPR001460">
    <property type="entry name" value="PCN-bd_Tpept"/>
</dbReference>
<dbReference type="InterPro" id="IPR036138">
    <property type="entry name" value="PBP_dimer_sf"/>
</dbReference>
<evidence type="ECO:0000256" key="6">
    <source>
        <dbReference type="ARBA" id="ARBA00022670"/>
    </source>
</evidence>
<feature type="domain" description="Penicillin-binding protein transpeptidase" evidence="14">
    <location>
        <begin position="262"/>
        <end position="603"/>
    </location>
</feature>
<proteinExistence type="predicted"/>
<dbReference type="Pfam" id="PF00905">
    <property type="entry name" value="Transpeptidase"/>
    <property type="match status" value="1"/>
</dbReference>
<feature type="domain" description="Penicillin-binding protein dimerisation" evidence="15">
    <location>
        <begin position="58"/>
        <end position="227"/>
    </location>
</feature>
<comment type="caution">
    <text evidence="16">The sequence shown here is derived from an EMBL/GenBank/DDBJ whole genome shotgun (WGS) entry which is preliminary data.</text>
</comment>
<keyword evidence="4" id="KW-0997">Cell inner membrane</keyword>
<evidence type="ECO:0000256" key="5">
    <source>
        <dbReference type="ARBA" id="ARBA00022645"/>
    </source>
</evidence>
<dbReference type="NCBIfam" id="TIGR03423">
    <property type="entry name" value="pbp2_mrdA"/>
    <property type="match status" value="1"/>
</dbReference>
<evidence type="ECO:0000256" key="12">
    <source>
        <dbReference type="ARBA" id="ARBA00023136"/>
    </source>
</evidence>
<keyword evidence="13" id="KW-0961">Cell wall biogenesis/degradation</keyword>
<evidence type="ECO:0000256" key="9">
    <source>
        <dbReference type="ARBA" id="ARBA00022960"/>
    </source>
</evidence>
<evidence type="ECO:0000313" key="17">
    <source>
        <dbReference type="Proteomes" id="UP001595444"/>
    </source>
</evidence>
<dbReference type="InterPro" id="IPR012338">
    <property type="entry name" value="Beta-lactam/transpept-like"/>
</dbReference>
<dbReference type="RefSeq" id="WP_194212987.1">
    <property type="nucleotide sequence ID" value="NZ_CP061205.1"/>
</dbReference>
<keyword evidence="8 16" id="KW-0378">Hydrolase</keyword>
<keyword evidence="11" id="KW-1133">Transmembrane helix</keyword>
<dbReference type="EC" id="3.4.16.4" evidence="16"/>
<evidence type="ECO:0000256" key="11">
    <source>
        <dbReference type="ARBA" id="ARBA00022989"/>
    </source>
</evidence>
<dbReference type="InterPro" id="IPR050515">
    <property type="entry name" value="Beta-lactam/transpept"/>
</dbReference>
<keyword evidence="9" id="KW-0133">Cell shape</keyword>
<dbReference type="PANTHER" id="PTHR30627">
    <property type="entry name" value="PEPTIDOGLYCAN D,D-TRANSPEPTIDASE"/>
    <property type="match status" value="1"/>
</dbReference>
<keyword evidence="3" id="KW-1003">Cell membrane</keyword>
<evidence type="ECO:0000256" key="4">
    <source>
        <dbReference type="ARBA" id="ARBA00022519"/>
    </source>
</evidence>